<reference evidence="4" key="1">
    <citation type="journal article" date="2012" name="G3 (Bethesda)">
        <title>Pichia sorbitophila, an interspecies yeast hybrid reveals early steps of genome resolution following polyploidization.</title>
        <authorList>
            <person name="Leh Louis V."/>
            <person name="Despons L."/>
            <person name="Friedrich A."/>
            <person name="Martin T."/>
            <person name="Durrens P."/>
            <person name="Casaregola S."/>
            <person name="Neuveglise C."/>
            <person name="Fairhead C."/>
            <person name="Marck C."/>
            <person name="Cruz J.A."/>
            <person name="Straub M.L."/>
            <person name="Kugler V."/>
            <person name="Sacerdot C."/>
            <person name="Uzunov Z."/>
            <person name="Thierry A."/>
            <person name="Weiss S."/>
            <person name="Bleykasten C."/>
            <person name="De Montigny J."/>
            <person name="Jacques N."/>
            <person name="Jung P."/>
            <person name="Lemaire M."/>
            <person name="Mallet S."/>
            <person name="Morel G."/>
            <person name="Richard G.F."/>
            <person name="Sarkar A."/>
            <person name="Savel G."/>
            <person name="Schacherer J."/>
            <person name="Seret M.L."/>
            <person name="Talla E."/>
            <person name="Samson G."/>
            <person name="Jubin C."/>
            <person name="Poulain J."/>
            <person name="Vacherie B."/>
            <person name="Barbe V."/>
            <person name="Pelletier E."/>
            <person name="Sherman D.J."/>
            <person name="Westhof E."/>
            <person name="Weissenbach J."/>
            <person name="Baret P.V."/>
            <person name="Wincker P."/>
            <person name="Gaillardin C."/>
            <person name="Dujon B."/>
            <person name="Souciet J.L."/>
        </authorList>
    </citation>
    <scope>NUCLEOTIDE SEQUENCE [LARGE SCALE GENOMIC DNA]</scope>
    <source>
        <strain evidence="4">CBS 270.75 / DBVPG 7215 / KCTC 17166 / NRRL Y-17582</strain>
    </source>
</reference>
<dbReference type="FunCoup" id="G8JUY7">
    <property type="interactions" value="527"/>
</dbReference>
<gene>
    <name evidence="3" type="ordered locus">Ecym_6066</name>
</gene>
<dbReference type="InterPro" id="IPR039730">
    <property type="entry name" value="Jlp2/Ccd25"/>
</dbReference>
<dbReference type="InParanoid" id="G8JUY7"/>
<comment type="similarity">
    <text evidence="1">Belongs to the CCDC25 family.</text>
</comment>
<dbReference type="KEGG" id="erc:Ecym_6066"/>
<keyword evidence="4" id="KW-1185">Reference proteome</keyword>
<sequence length="192" mass="22838">MVYFFRSQPDVFQTHYSIITGKDKHENDLLIKHGFRDLNYIWFHTDRYASGHIYLQLHANQKTIEEVPKEVIQDCLQLCKSESKEGNKLSQCTIIGTPWHNLRKAGYMKPGEVSFKSTKAVKKMECFGRDNQTLNKLKKSRVEIVNNVETLLHEAKRSKDREYLNKYVEDNRERLLEEENQRKLAKRKLKRH</sequence>
<protein>
    <recommendedName>
        <fullName evidence="2">NFACT RNA-binding domain-containing protein</fullName>
    </recommendedName>
</protein>
<dbReference type="InterPro" id="IPR008532">
    <property type="entry name" value="NFACT_RNA-bd"/>
</dbReference>
<dbReference type="Pfam" id="PF05670">
    <property type="entry name" value="NFACT-R_1"/>
    <property type="match status" value="1"/>
</dbReference>
<dbReference type="Proteomes" id="UP000006790">
    <property type="component" value="Chromosome 6"/>
</dbReference>
<dbReference type="eggNOG" id="KOG3272">
    <property type="taxonomic scope" value="Eukaryota"/>
</dbReference>
<evidence type="ECO:0000313" key="3">
    <source>
        <dbReference type="EMBL" id="AET40466.1"/>
    </source>
</evidence>
<organism evidence="3 4">
    <name type="scientific">Eremothecium cymbalariae (strain CBS 270.75 / DBVPG 7215 / KCTC 17166 / NRRL Y-17582)</name>
    <name type="common">Yeast</name>
    <dbReference type="NCBI Taxonomy" id="931890"/>
    <lineage>
        <taxon>Eukaryota</taxon>
        <taxon>Fungi</taxon>
        <taxon>Dikarya</taxon>
        <taxon>Ascomycota</taxon>
        <taxon>Saccharomycotina</taxon>
        <taxon>Saccharomycetes</taxon>
        <taxon>Saccharomycetales</taxon>
        <taxon>Saccharomycetaceae</taxon>
        <taxon>Eremothecium</taxon>
    </lineage>
</organism>
<evidence type="ECO:0000313" key="4">
    <source>
        <dbReference type="Proteomes" id="UP000006790"/>
    </source>
</evidence>
<dbReference type="OrthoDB" id="200398at2759"/>
<dbReference type="OMA" id="YHDEKAV"/>
<evidence type="ECO:0000259" key="2">
    <source>
        <dbReference type="Pfam" id="PF05670"/>
    </source>
</evidence>
<dbReference type="PANTHER" id="PTHR13049">
    <property type="entry name" value="DUF814-RELATED"/>
    <property type="match status" value="1"/>
</dbReference>
<dbReference type="AlphaFoldDB" id="G8JUY7"/>
<accession>G8JUY7</accession>
<dbReference type="RefSeq" id="XP_003647283.1">
    <property type="nucleotide sequence ID" value="XM_003647235.1"/>
</dbReference>
<dbReference type="GeneID" id="11472163"/>
<dbReference type="HOGENOM" id="CLU_076656_1_0_1"/>
<dbReference type="EMBL" id="CP002502">
    <property type="protein sequence ID" value="AET40466.1"/>
    <property type="molecule type" value="Genomic_DNA"/>
</dbReference>
<proteinExistence type="inferred from homology"/>
<name>G8JUY7_ERECY</name>
<dbReference type="STRING" id="931890.G8JUY7"/>
<feature type="domain" description="NFACT RNA-binding" evidence="2">
    <location>
        <begin position="1"/>
        <end position="116"/>
    </location>
</feature>
<evidence type="ECO:0000256" key="1">
    <source>
        <dbReference type="ARBA" id="ARBA00008998"/>
    </source>
</evidence>
<dbReference type="PANTHER" id="PTHR13049:SF2">
    <property type="entry name" value="COILED-COIL DOMAIN-CONTAINING PROTEIN 25"/>
    <property type="match status" value="1"/>
</dbReference>